<gene>
    <name evidence="1" type="ORF">F5147DRAFT_776313</name>
</gene>
<dbReference type="RefSeq" id="XP_041290237.1">
    <property type="nucleotide sequence ID" value="XM_041441845.1"/>
</dbReference>
<dbReference type="Proteomes" id="UP000823399">
    <property type="component" value="Unassembled WGS sequence"/>
</dbReference>
<keyword evidence="2" id="KW-1185">Reference proteome</keyword>
<protein>
    <submittedName>
        <fullName evidence="1">Uncharacterized protein</fullName>
    </submittedName>
</protein>
<dbReference type="EMBL" id="JABBWM010000047">
    <property type="protein sequence ID" value="KAG2102559.1"/>
    <property type="molecule type" value="Genomic_DNA"/>
</dbReference>
<name>A0A9P7F1T1_9AGAM</name>
<reference evidence="1" key="1">
    <citation type="journal article" date="2020" name="New Phytol.">
        <title>Comparative genomics reveals dynamic genome evolution in host specialist ectomycorrhizal fungi.</title>
        <authorList>
            <person name="Lofgren L.A."/>
            <person name="Nguyen N.H."/>
            <person name="Vilgalys R."/>
            <person name="Ruytinx J."/>
            <person name="Liao H.L."/>
            <person name="Branco S."/>
            <person name="Kuo A."/>
            <person name="LaButti K."/>
            <person name="Lipzen A."/>
            <person name="Andreopoulos W."/>
            <person name="Pangilinan J."/>
            <person name="Riley R."/>
            <person name="Hundley H."/>
            <person name="Na H."/>
            <person name="Barry K."/>
            <person name="Grigoriev I.V."/>
            <person name="Stajich J.E."/>
            <person name="Kennedy P.G."/>
        </authorList>
    </citation>
    <scope>NUCLEOTIDE SEQUENCE</scope>
    <source>
        <strain evidence="1">FC423</strain>
    </source>
</reference>
<evidence type="ECO:0000313" key="2">
    <source>
        <dbReference type="Proteomes" id="UP000823399"/>
    </source>
</evidence>
<proteinExistence type="predicted"/>
<accession>A0A9P7F1T1</accession>
<comment type="caution">
    <text evidence="1">The sequence shown here is derived from an EMBL/GenBank/DDBJ whole genome shotgun (WGS) entry which is preliminary data.</text>
</comment>
<organism evidence="1 2">
    <name type="scientific">Suillus discolor</name>
    <dbReference type="NCBI Taxonomy" id="1912936"/>
    <lineage>
        <taxon>Eukaryota</taxon>
        <taxon>Fungi</taxon>
        <taxon>Dikarya</taxon>
        <taxon>Basidiomycota</taxon>
        <taxon>Agaricomycotina</taxon>
        <taxon>Agaricomycetes</taxon>
        <taxon>Agaricomycetidae</taxon>
        <taxon>Boletales</taxon>
        <taxon>Suillineae</taxon>
        <taxon>Suillaceae</taxon>
        <taxon>Suillus</taxon>
    </lineage>
</organism>
<dbReference type="GeneID" id="64704104"/>
<dbReference type="OrthoDB" id="2651057at2759"/>
<dbReference type="AlphaFoldDB" id="A0A9P7F1T1"/>
<evidence type="ECO:0000313" key="1">
    <source>
        <dbReference type="EMBL" id="KAG2102559.1"/>
    </source>
</evidence>
<sequence>MDFFSPNPLRLFSDPYDINNYNDRPISNDVVSEVFQDFVSATQESESEEYLRTLSGVSISFDNTFRAATKATVMSQEKKKLRVLKGGIISLMNENGEIVGWSNAEISELLQGLKTHCGALDVPPPEIFVADNCCHVHSAVTVVFPGATIKLDVWHFIMRYATVILNPSKNPHWKEVVAEVSACILKKHAEGGSPAEYWDRHEQETRLTSVFEKWSHEGTVWSAGAHKVHKEQLKHVHKGCLERPRQDIRMDGSHVEGSHKGWNSLQRVHTSGIVTFTALCHDFVLRHNIRVAFSRATKSDFLSSTTARTMYTSVDGIAKLFNHLRLEEKTISACCLPELQDVPSNEHFGLSRIELRLHIWQLLEVLGDDSDTVDLVLQSTRAEILEEIDIDPQLLSMPEAQAGPLLAHPHATPVSSIGTDAQPQAMRKRKADDDTIVISNSETNELPPRKIMRHLTATPTEVAAPDVQVIPSSSQASQGIPPATFNLDHYLKPRSRLPYSKALSRPLMATSAGTPSQPQPEDTANIFMPILRPPGMTQSQHFFTIATRIDARAMQISGDVKFHLFMDLRAKCTWISFKMTPRQWAVATETYNCRLEEKNCAIGLETVKKNPQALLRKLGEIKVAVMNQCSKERLQLAQAEPGKKLRKAHTTAAFALTGAKQVSKNEPPPPWPQPPGIFSEGKHFHPHAFLETVKQIYEQVFLWPSGESPALEQEAFAMMLLDRSTTLEEGMVLFKLYEELEIDESTPDALLTVHNSIKHLQRRVPPGALGLVLLTVSFPPR</sequence>